<dbReference type="CDD" id="cd16964">
    <property type="entry name" value="YqgF"/>
    <property type="match status" value="1"/>
</dbReference>
<feature type="region of interest" description="Disordered" evidence="6">
    <location>
        <begin position="1"/>
        <end position="26"/>
    </location>
</feature>
<evidence type="ECO:0000256" key="5">
    <source>
        <dbReference type="HAMAP-Rule" id="MF_00651"/>
    </source>
</evidence>
<keyword evidence="4 5" id="KW-0378">Hydrolase</keyword>
<comment type="similarity">
    <text evidence="5">Belongs to the YqgF HJR family.</text>
</comment>
<dbReference type="GO" id="GO:0016788">
    <property type="term" value="F:hydrolase activity, acting on ester bonds"/>
    <property type="evidence" value="ECO:0007669"/>
    <property type="project" value="UniProtKB-UniRule"/>
</dbReference>
<protein>
    <recommendedName>
        <fullName evidence="5">Putative pre-16S rRNA nuclease</fullName>
        <ecNumber evidence="5">3.1.-.-</ecNumber>
    </recommendedName>
</protein>
<comment type="function">
    <text evidence="5">Could be a nuclease involved in processing of the 5'-end of pre-16S rRNA.</text>
</comment>
<sequence>MADHPEEPTAGTAATSATGDAPGPSVRAGVRLGIDVGEARVGLAASDPDALIATPVMTLRRDPNRSSDLTMLITIIRDRQARAVYVGLPLSLSGRETPSTQKARDYAGQLAGMIKTAELQTEVYLIDERLSTVSAASKMRASGVASKDQRTRIDQAAAVEILTHALDLRQSWGREPGAPVSAA</sequence>
<dbReference type="InterPro" id="IPR005227">
    <property type="entry name" value="YqgF"/>
</dbReference>
<evidence type="ECO:0000256" key="1">
    <source>
        <dbReference type="ARBA" id="ARBA00022490"/>
    </source>
</evidence>
<evidence type="ECO:0000259" key="7">
    <source>
        <dbReference type="SMART" id="SM00732"/>
    </source>
</evidence>
<dbReference type="AlphaFoldDB" id="A0A4R7G0Q3"/>
<dbReference type="Gene3D" id="3.30.420.140">
    <property type="entry name" value="YqgF/RNase H-like domain"/>
    <property type="match status" value="1"/>
</dbReference>
<evidence type="ECO:0000256" key="4">
    <source>
        <dbReference type="ARBA" id="ARBA00022801"/>
    </source>
</evidence>
<dbReference type="SMART" id="SM00732">
    <property type="entry name" value="YqgFc"/>
    <property type="match status" value="1"/>
</dbReference>
<evidence type="ECO:0000256" key="3">
    <source>
        <dbReference type="ARBA" id="ARBA00022722"/>
    </source>
</evidence>
<dbReference type="EMBL" id="SOAN01000007">
    <property type="protein sequence ID" value="TDS84640.1"/>
    <property type="molecule type" value="Genomic_DNA"/>
</dbReference>
<dbReference type="RefSeq" id="WP_036475314.1">
    <property type="nucleotide sequence ID" value="NZ_SOAN01000007.1"/>
</dbReference>
<proteinExistence type="inferred from homology"/>
<dbReference type="GO" id="GO:0005829">
    <property type="term" value="C:cytosol"/>
    <property type="evidence" value="ECO:0007669"/>
    <property type="project" value="TreeGrafter"/>
</dbReference>
<gene>
    <name evidence="8" type="ORF">EV640_10736</name>
</gene>
<dbReference type="Pfam" id="PF03652">
    <property type="entry name" value="RuvX"/>
    <property type="match status" value="1"/>
</dbReference>
<organism evidence="8 9">
    <name type="scientific">Nesterenkonia aurantiaca</name>
    <dbReference type="NCBI Taxonomy" id="1436010"/>
    <lineage>
        <taxon>Bacteria</taxon>
        <taxon>Bacillati</taxon>
        <taxon>Actinomycetota</taxon>
        <taxon>Actinomycetes</taxon>
        <taxon>Micrococcales</taxon>
        <taxon>Micrococcaceae</taxon>
        <taxon>Nesterenkonia</taxon>
    </lineage>
</organism>
<name>A0A4R7G0Q3_9MICC</name>
<dbReference type="HAMAP" id="MF_00651">
    <property type="entry name" value="Nuclease_YqgF"/>
    <property type="match status" value="1"/>
</dbReference>
<keyword evidence="1 5" id="KW-0963">Cytoplasm</keyword>
<dbReference type="PANTHER" id="PTHR33317">
    <property type="entry name" value="POLYNUCLEOTIDYL TRANSFERASE, RIBONUCLEASE H-LIKE SUPERFAMILY PROTEIN"/>
    <property type="match status" value="1"/>
</dbReference>
<dbReference type="InterPro" id="IPR006641">
    <property type="entry name" value="YqgF/RNaseH-like_dom"/>
</dbReference>
<evidence type="ECO:0000313" key="8">
    <source>
        <dbReference type="EMBL" id="TDS84640.1"/>
    </source>
</evidence>
<accession>A0A4R7G0Q3</accession>
<comment type="caution">
    <text evidence="8">The sequence shown here is derived from an EMBL/GenBank/DDBJ whole genome shotgun (WGS) entry which is preliminary data.</text>
</comment>
<reference evidence="8 9" key="1">
    <citation type="submission" date="2019-03" db="EMBL/GenBank/DDBJ databases">
        <title>Genomic Encyclopedia of Type Strains, Phase III (KMG-III): the genomes of soil and plant-associated and newly described type strains.</title>
        <authorList>
            <person name="Whitman W."/>
        </authorList>
    </citation>
    <scope>NUCLEOTIDE SEQUENCE [LARGE SCALE GENOMIC DNA]</scope>
    <source>
        <strain evidence="8 9">DSM 27373</strain>
    </source>
</reference>
<feature type="domain" description="YqgF/RNase H-like" evidence="7">
    <location>
        <begin position="29"/>
        <end position="135"/>
    </location>
</feature>
<keyword evidence="2 5" id="KW-0690">Ribosome biogenesis</keyword>
<keyword evidence="9" id="KW-1185">Reference proteome</keyword>
<evidence type="ECO:0000256" key="6">
    <source>
        <dbReference type="SAM" id="MobiDB-lite"/>
    </source>
</evidence>
<dbReference type="InterPro" id="IPR037027">
    <property type="entry name" value="YqgF/RNaseH-like_dom_sf"/>
</dbReference>
<dbReference type="Proteomes" id="UP000294506">
    <property type="component" value="Unassembled WGS sequence"/>
</dbReference>
<dbReference type="PANTHER" id="PTHR33317:SF4">
    <property type="entry name" value="POLYNUCLEOTIDYL TRANSFERASE, RIBONUCLEASE H-LIKE SUPERFAMILY PROTEIN"/>
    <property type="match status" value="1"/>
</dbReference>
<dbReference type="GO" id="GO:0004518">
    <property type="term" value="F:nuclease activity"/>
    <property type="evidence" value="ECO:0007669"/>
    <property type="project" value="UniProtKB-KW"/>
</dbReference>
<dbReference type="InterPro" id="IPR012337">
    <property type="entry name" value="RNaseH-like_sf"/>
</dbReference>
<evidence type="ECO:0000313" key="9">
    <source>
        <dbReference type="Proteomes" id="UP000294506"/>
    </source>
</evidence>
<evidence type="ECO:0000256" key="2">
    <source>
        <dbReference type="ARBA" id="ARBA00022517"/>
    </source>
</evidence>
<dbReference type="NCBIfam" id="TIGR00250">
    <property type="entry name" value="RNAse_H_YqgF"/>
    <property type="match status" value="1"/>
</dbReference>
<dbReference type="SUPFAM" id="SSF53098">
    <property type="entry name" value="Ribonuclease H-like"/>
    <property type="match status" value="1"/>
</dbReference>
<keyword evidence="3 5" id="KW-0540">Nuclease</keyword>
<feature type="compositionally biased region" description="Low complexity" evidence="6">
    <location>
        <begin position="8"/>
        <end position="24"/>
    </location>
</feature>
<dbReference type="EC" id="3.1.-.-" evidence="5"/>
<comment type="subcellular location">
    <subcellularLocation>
        <location evidence="5">Cytoplasm</location>
    </subcellularLocation>
</comment>
<dbReference type="GO" id="GO:0000967">
    <property type="term" value="P:rRNA 5'-end processing"/>
    <property type="evidence" value="ECO:0007669"/>
    <property type="project" value="UniProtKB-UniRule"/>
</dbReference>